<name>A0ABV9Z1X6_9HYPH</name>
<evidence type="ECO:0000313" key="1">
    <source>
        <dbReference type="EMBL" id="MFC5068136.1"/>
    </source>
</evidence>
<accession>A0ABV9Z1X6</accession>
<proteinExistence type="predicted"/>
<comment type="caution">
    <text evidence="1">The sequence shown here is derived from an EMBL/GenBank/DDBJ whole genome shotgun (WGS) entry which is preliminary data.</text>
</comment>
<dbReference type="Proteomes" id="UP001595796">
    <property type="component" value="Unassembled WGS sequence"/>
</dbReference>
<protein>
    <submittedName>
        <fullName evidence="1">Uncharacterized protein</fullName>
    </submittedName>
</protein>
<organism evidence="1 2">
    <name type="scientific">Flaviflagellibacter deserti</name>
    <dbReference type="NCBI Taxonomy" id="2267266"/>
    <lineage>
        <taxon>Bacteria</taxon>
        <taxon>Pseudomonadati</taxon>
        <taxon>Pseudomonadota</taxon>
        <taxon>Alphaproteobacteria</taxon>
        <taxon>Hyphomicrobiales</taxon>
        <taxon>Flaviflagellibacter</taxon>
    </lineage>
</organism>
<dbReference type="RefSeq" id="WP_114957623.1">
    <property type="nucleotide sequence ID" value="NZ_JBHSJF010000006.1"/>
</dbReference>
<reference evidence="2" key="1">
    <citation type="journal article" date="2019" name="Int. J. Syst. Evol. Microbiol.">
        <title>The Global Catalogue of Microorganisms (GCM) 10K type strain sequencing project: providing services to taxonomists for standard genome sequencing and annotation.</title>
        <authorList>
            <consortium name="The Broad Institute Genomics Platform"/>
            <consortium name="The Broad Institute Genome Sequencing Center for Infectious Disease"/>
            <person name="Wu L."/>
            <person name="Ma J."/>
        </authorList>
    </citation>
    <scope>NUCLEOTIDE SEQUENCE [LARGE SCALE GENOMIC DNA]</scope>
    <source>
        <strain evidence="2">CGMCC 1.16444</strain>
    </source>
</reference>
<dbReference type="EMBL" id="JBHSJF010000006">
    <property type="protein sequence ID" value="MFC5068136.1"/>
    <property type="molecule type" value="Genomic_DNA"/>
</dbReference>
<keyword evidence="2" id="KW-1185">Reference proteome</keyword>
<sequence length="65" mass="6891">MSNAAVMTARVTNGGSFDFLGAIASFFESFGAAIRVSNALSAHRRPEAEDLKVLGIDENAFDAVR</sequence>
<evidence type="ECO:0000313" key="2">
    <source>
        <dbReference type="Proteomes" id="UP001595796"/>
    </source>
</evidence>
<gene>
    <name evidence="1" type="ORF">ACFPFW_08920</name>
</gene>